<feature type="transmembrane region" description="Helical" evidence="1">
    <location>
        <begin position="12"/>
        <end position="30"/>
    </location>
</feature>
<keyword evidence="1" id="KW-1133">Transmembrane helix</keyword>
<dbReference type="RefSeq" id="WP_132319772.1">
    <property type="nucleotide sequence ID" value="NZ_FWZT01000015.1"/>
</dbReference>
<name>A0A1Y6CE79_9BACT</name>
<gene>
    <name evidence="2" type="ORF">SAMN06296036_11590</name>
</gene>
<reference evidence="3" key="1">
    <citation type="submission" date="2017-04" db="EMBL/GenBank/DDBJ databases">
        <authorList>
            <person name="Varghese N."/>
            <person name="Submissions S."/>
        </authorList>
    </citation>
    <scope>NUCLEOTIDE SEQUENCE [LARGE SCALE GENOMIC DNA]</scope>
    <source>
        <strain evidence="3">RKEM611</strain>
    </source>
</reference>
<protein>
    <recommendedName>
        <fullName evidence="4">Esterase-like activity of phytase</fullName>
    </recommendedName>
</protein>
<evidence type="ECO:0000313" key="3">
    <source>
        <dbReference type="Proteomes" id="UP000192907"/>
    </source>
</evidence>
<keyword evidence="3" id="KW-1185">Reference proteome</keyword>
<dbReference type="Proteomes" id="UP000192907">
    <property type="component" value="Unassembled WGS sequence"/>
</dbReference>
<dbReference type="SUPFAM" id="SSF101898">
    <property type="entry name" value="NHL repeat"/>
    <property type="match status" value="1"/>
</dbReference>
<dbReference type="EMBL" id="FWZT01000015">
    <property type="protein sequence ID" value="SMF49600.1"/>
    <property type="molecule type" value="Genomic_DNA"/>
</dbReference>
<dbReference type="AlphaFoldDB" id="A0A1Y6CE79"/>
<evidence type="ECO:0000313" key="2">
    <source>
        <dbReference type="EMBL" id="SMF49600.1"/>
    </source>
</evidence>
<organism evidence="2 3">
    <name type="scientific">Pseudobacteriovorax antillogorgiicola</name>
    <dbReference type="NCBI Taxonomy" id="1513793"/>
    <lineage>
        <taxon>Bacteria</taxon>
        <taxon>Pseudomonadati</taxon>
        <taxon>Bdellovibrionota</taxon>
        <taxon>Oligoflexia</taxon>
        <taxon>Oligoflexales</taxon>
        <taxon>Pseudobacteriovoracaceae</taxon>
        <taxon>Pseudobacteriovorax</taxon>
    </lineage>
</organism>
<dbReference type="OrthoDB" id="8559389at2"/>
<accession>A0A1Y6CE79</accession>
<evidence type="ECO:0008006" key="4">
    <source>
        <dbReference type="Google" id="ProtNLM"/>
    </source>
</evidence>
<keyword evidence="1" id="KW-0812">Transmembrane</keyword>
<evidence type="ECO:0000256" key="1">
    <source>
        <dbReference type="SAM" id="Phobius"/>
    </source>
</evidence>
<proteinExistence type="predicted"/>
<dbReference type="STRING" id="1513793.SAMN06296036_11590"/>
<sequence>MVHWNRQKTRNILLMQITGLLFTILTFILLTQQDGAAEGQLPNLQIESAITMPLKELSGIHWRNTTRGLELVAIGDKKAELAIMDMASGEIRKESFRDLILDQFSLCAHADNSVCAKFLKKILADWEAIRIDGSGRIYLLQEHSEAVIVLDPNLDRIPAVLNFNLLEMFPEKAKKSGRKFPSNALGEGLLLMNQGHFVVAKESAPMALIEFGPEGSIPMGLHGSTVLAPGKSFELPTSGKNRHRYKALAYWDLAADGKCDFSDIEFARGQIFVLSQRCQRIIVFDSLTPKHGELRPSATYALPSVIKNPEALAVLPDGRLVVGSDIRSKKDNVFILKSPFAEWASSEQKDLL</sequence>
<keyword evidence="1" id="KW-0472">Membrane</keyword>